<sequence>MGVQPCVGPHLVTGVGAVDRGGVDTDGERPIADHVDPYVRAVEALLELDRAPPDLYTAPRRRSTKPRTSSGSSESSVAGVWNP</sequence>
<proteinExistence type="predicted"/>
<protein>
    <submittedName>
        <fullName evidence="2">Uncharacterized protein</fullName>
    </submittedName>
</protein>
<reference evidence="2 3" key="1">
    <citation type="submission" date="2021-08" db="EMBL/GenBank/DDBJ databases">
        <title>Genomic Architecture of Streptomyces flavotricini NGL1 and Streptomyces erythrochromogenes HMS4 With Differential Plant Beneficial attributes and laccase production capabilities.</title>
        <authorList>
            <person name="Salwan R."/>
            <person name="Kaur R."/>
            <person name="Sharma V."/>
        </authorList>
    </citation>
    <scope>NUCLEOTIDE SEQUENCE [LARGE SCALE GENOMIC DNA]</scope>
    <source>
        <strain evidence="2 3">NGL1</strain>
    </source>
</reference>
<gene>
    <name evidence="2" type="ORF">K7B10_03035</name>
</gene>
<comment type="caution">
    <text evidence="2">The sequence shown here is derived from an EMBL/GenBank/DDBJ whole genome shotgun (WGS) entry which is preliminary data.</text>
</comment>
<dbReference type="Proteomes" id="UP001520654">
    <property type="component" value="Unassembled WGS sequence"/>
</dbReference>
<feature type="region of interest" description="Disordered" evidence="1">
    <location>
        <begin position="53"/>
        <end position="83"/>
    </location>
</feature>
<evidence type="ECO:0000313" key="2">
    <source>
        <dbReference type="EMBL" id="MCC0093779.1"/>
    </source>
</evidence>
<evidence type="ECO:0000313" key="3">
    <source>
        <dbReference type="Proteomes" id="UP001520654"/>
    </source>
</evidence>
<dbReference type="RefSeq" id="WP_229334406.1">
    <property type="nucleotide sequence ID" value="NZ_JAINUL010000001.1"/>
</dbReference>
<accession>A0ABS8E0K0</accession>
<keyword evidence="3" id="KW-1185">Reference proteome</keyword>
<organism evidence="2 3">
    <name type="scientific">Streptomyces flavotricini</name>
    <dbReference type="NCBI Taxonomy" id="66888"/>
    <lineage>
        <taxon>Bacteria</taxon>
        <taxon>Bacillati</taxon>
        <taxon>Actinomycetota</taxon>
        <taxon>Actinomycetes</taxon>
        <taxon>Kitasatosporales</taxon>
        <taxon>Streptomycetaceae</taxon>
        <taxon>Streptomyces</taxon>
    </lineage>
</organism>
<dbReference type="EMBL" id="JAINUL010000001">
    <property type="protein sequence ID" value="MCC0093779.1"/>
    <property type="molecule type" value="Genomic_DNA"/>
</dbReference>
<feature type="compositionally biased region" description="Low complexity" evidence="1">
    <location>
        <begin position="66"/>
        <end position="76"/>
    </location>
</feature>
<evidence type="ECO:0000256" key="1">
    <source>
        <dbReference type="SAM" id="MobiDB-lite"/>
    </source>
</evidence>
<name>A0ABS8E0K0_9ACTN</name>